<dbReference type="InterPro" id="IPR012341">
    <property type="entry name" value="6hp_glycosidase-like_sf"/>
</dbReference>
<dbReference type="GO" id="GO:0016787">
    <property type="term" value="F:hydrolase activity"/>
    <property type="evidence" value="ECO:0007669"/>
    <property type="project" value="UniProtKB-KW"/>
</dbReference>
<proteinExistence type="predicted"/>
<dbReference type="InterPro" id="IPR010905">
    <property type="entry name" value="Glyco_hydro_88"/>
</dbReference>
<evidence type="ECO:0000313" key="3">
    <source>
        <dbReference type="Proteomes" id="UP000283523"/>
    </source>
</evidence>
<keyword evidence="3" id="KW-1185">Reference proteome</keyword>
<dbReference type="Pfam" id="PF07470">
    <property type="entry name" value="Glyco_hydro_88"/>
    <property type="match status" value="1"/>
</dbReference>
<sequence length="497" mass="54033">MAPYLTRRQWLLASALLTVSARVKGNGTKPYQYMLAEKIAEENTPSADFYVPFGWGASRVPSAGPGLTLVWKPASSAISQPARLRISSATDVREVCTVLVKTATSGQEVGVIDVRYATYMQPFELAIPNALLPTVIQEGVILTQQSGNKPFWIFSRTASPTSAPDALLPHILLSDQGSSADAWKERLLSVASVQTFGWMHGCVLDGLQELSQSTPEAKELLKQHLALYFGNDRLEYAGFSNSRLVNTINGVESLLPFAMLAQVNPRHPGIDRALAFCKDHVDANGVIADGEGTNRTIKTEECYTVSYPLAVMAKQLKRPELVSWAIQTLMARTRTLHQSDAIYQRGSESGGNLTFGNWGRGVAWYLLGLAKSLVHLPNNSETETLRQTFRRAVDQVLGYQQPNGLWFCFMDQPQTGLETSGSAGIAAALSYGYRHGLLDRSARVAAAKAGKGLVPYFTPDGFLTGTVQANKGGLALQTGNFRVIAPYTLGFLAHVYG</sequence>
<dbReference type="GO" id="GO:0005975">
    <property type="term" value="P:carbohydrate metabolic process"/>
    <property type="evidence" value="ECO:0007669"/>
    <property type="project" value="InterPro"/>
</dbReference>
<dbReference type="SUPFAM" id="SSF48208">
    <property type="entry name" value="Six-hairpin glycosidases"/>
    <property type="match status" value="1"/>
</dbReference>
<dbReference type="PANTHER" id="PTHR33886:SF8">
    <property type="entry name" value="UNSATURATED RHAMNOGALACTURONAN HYDROLASE (EUROFUNG)"/>
    <property type="match status" value="1"/>
</dbReference>
<evidence type="ECO:0000256" key="1">
    <source>
        <dbReference type="ARBA" id="ARBA00022801"/>
    </source>
</evidence>
<evidence type="ECO:0000313" key="2">
    <source>
        <dbReference type="EMBL" id="RIV27180.1"/>
    </source>
</evidence>
<dbReference type="EMBL" id="QXED01000001">
    <property type="protein sequence ID" value="RIV27180.1"/>
    <property type="molecule type" value="Genomic_DNA"/>
</dbReference>
<protein>
    <recommendedName>
        <fullName evidence="4">Glycosyl hydrolase</fullName>
    </recommendedName>
</protein>
<dbReference type="PANTHER" id="PTHR33886">
    <property type="entry name" value="UNSATURATED RHAMNOGALACTURONAN HYDROLASE (EUROFUNG)"/>
    <property type="match status" value="1"/>
</dbReference>
<keyword evidence="1" id="KW-0378">Hydrolase</keyword>
<dbReference type="InterPro" id="IPR052043">
    <property type="entry name" value="PolySaccharide_Degr_Enz"/>
</dbReference>
<dbReference type="OrthoDB" id="258246at2"/>
<evidence type="ECO:0008006" key="4">
    <source>
        <dbReference type="Google" id="ProtNLM"/>
    </source>
</evidence>
<dbReference type="Gene3D" id="1.50.10.10">
    <property type="match status" value="1"/>
</dbReference>
<dbReference type="RefSeq" id="WP_119666032.1">
    <property type="nucleotide sequence ID" value="NZ_QXED01000001.1"/>
</dbReference>
<dbReference type="Proteomes" id="UP000283523">
    <property type="component" value="Unassembled WGS sequence"/>
</dbReference>
<gene>
    <name evidence="2" type="ORF">DYU11_02385</name>
</gene>
<accession>A0A418MIC6</accession>
<dbReference type="InterPro" id="IPR008928">
    <property type="entry name" value="6-hairpin_glycosidase_sf"/>
</dbReference>
<name>A0A418MIC6_9BACT</name>
<comment type="caution">
    <text evidence="2">The sequence shown here is derived from an EMBL/GenBank/DDBJ whole genome shotgun (WGS) entry which is preliminary data.</text>
</comment>
<organism evidence="2 3">
    <name type="scientific">Fibrisoma montanum</name>
    <dbReference type="NCBI Taxonomy" id="2305895"/>
    <lineage>
        <taxon>Bacteria</taxon>
        <taxon>Pseudomonadati</taxon>
        <taxon>Bacteroidota</taxon>
        <taxon>Cytophagia</taxon>
        <taxon>Cytophagales</taxon>
        <taxon>Spirosomataceae</taxon>
        <taxon>Fibrisoma</taxon>
    </lineage>
</organism>
<reference evidence="2 3" key="1">
    <citation type="submission" date="2018-08" db="EMBL/GenBank/DDBJ databases">
        <title>Fibrisoma montanum sp. nov., isolated from Danxia mountain soil.</title>
        <authorList>
            <person name="Huang Y."/>
        </authorList>
    </citation>
    <scope>NUCLEOTIDE SEQUENCE [LARGE SCALE GENOMIC DNA]</scope>
    <source>
        <strain evidence="2 3">HYT19</strain>
    </source>
</reference>
<dbReference type="AlphaFoldDB" id="A0A418MIC6"/>